<comment type="similarity">
    <text evidence="2">Belongs to the SLC43A transporter (TC 2.A.1.44) family.</text>
</comment>
<dbReference type="EMBL" id="CR382123">
    <property type="protein sequence ID" value="CAH01363.1"/>
    <property type="molecule type" value="Genomic_DNA"/>
</dbReference>
<feature type="transmembrane region" description="Helical" evidence="7">
    <location>
        <begin position="429"/>
        <end position="452"/>
    </location>
</feature>
<keyword evidence="6 7" id="KW-0472">Membrane</keyword>
<sequence>MRSSLIGCFDIRIIQLLCAVTWCLLSAGLIFGFAALKPVLIAQHVYEDLCYINVAEDPVVELPCTKQDLRLNKMFAVGAVVTNIAALPVGWVLDNYGPRICGIVGALFLFSGSFIYISAKHISFLDPYLTGYISLAIGGPFVFISSFQLANTFPKYSGSILAVITGAFDSSSALFLFYRIYYEKVDPDFNLKKFFTLYLVVPVFIVLCQLFIMPFESYKTLGAVHKLEVEGLDEDGNLPEGQDASMVIPDADECSSLLSGTGPQIQPVLSHGSRRKSVLENYVEARLEKRTRGIFGVLHEKSALEQIKSYWFILMLLFTIVTMLRINYFVATVRSQEEYLLRDSKLAALMNSIFDVALPLLGILSIPIIGIILDNLETYSVLLLVCGLSVFIGIMGLIPSFYPNLLGILLLVAFRPFYYTVVSDYCSKIFGFETFGVVYGSMICVSGCLNFFQTYLDKLTHTTFDMNPTPVNVGLLATTVVISVALLGYIRTQSKRRATLIDDALKSPVATYNST</sequence>
<feature type="transmembrane region" description="Helical" evidence="7">
    <location>
        <begin position="194"/>
        <end position="212"/>
    </location>
</feature>
<gene>
    <name evidence="8" type="ORF">KLLA0_C07040g</name>
</gene>
<dbReference type="Gene3D" id="1.20.1250.20">
    <property type="entry name" value="MFS general substrate transporter like domains"/>
    <property type="match status" value="1"/>
</dbReference>
<feature type="transmembrane region" description="Helical" evidence="7">
    <location>
        <begin position="100"/>
        <end position="119"/>
    </location>
</feature>
<evidence type="ECO:0000256" key="2">
    <source>
        <dbReference type="ARBA" id="ARBA00006595"/>
    </source>
</evidence>
<evidence type="ECO:0000256" key="5">
    <source>
        <dbReference type="ARBA" id="ARBA00022989"/>
    </source>
</evidence>
<name>Q6CU77_KLULA</name>
<dbReference type="OMA" id="CNILQQV"/>
<keyword evidence="9" id="KW-1185">Reference proteome</keyword>
<dbReference type="InParanoid" id="Q6CU77"/>
<dbReference type="HOGENOM" id="CLU_014401_1_1_1"/>
<feature type="transmembrane region" description="Helical" evidence="7">
    <location>
        <begin position="472"/>
        <end position="490"/>
    </location>
</feature>
<evidence type="ECO:0000313" key="8">
    <source>
        <dbReference type="EMBL" id="CAH01363.1"/>
    </source>
</evidence>
<proteinExistence type="inferred from homology"/>
<evidence type="ECO:0000256" key="1">
    <source>
        <dbReference type="ARBA" id="ARBA00004141"/>
    </source>
</evidence>
<organism evidence="8 9">
    <name type="scientific">Kluyveromyces lactis (strain ATCC 8585 / CBS 2359 / DSM 70799 / NBRC 1267 / NRRL Y-1140 / WM37)</name>
    <name type="common">Yeast</name>
    <name type="synonym">Candida sphaerica</name>
    <dbReference type="NCBI Taxonomy" id="284590"/>
    <lineage>
        <taxon>Eukaryota</taxon>
        <taxon>Fungi</taxon>
        <taxon>Dikarya</taxon>
        <taxon>Ascomycota</taxon>
        <taxon>Saccharomycotina</taxon>
        <taxon>Saccharomycetes</taxon>
        <taxon>Saccharomycetales</taxon>
        <taxon>Saccharomycetaceae</taxon>
        <taxon>Kluyveromyces</taxon>
    </lineage>
</organism>
<dbReference type="PANTHER" id="PTHR20772:SF2">
    <property type="entry name" value="PROTEIN FMP42"/>
    <property type="match status" value="1"/>
</dbReference>
<accession>Q6CU77</accession>
<evidence type="ECO:0000256" key="6">
    <source>
        <dbReference type="ARBA" id="ARBA00023136"/>
    </source>
</evidence>
<protein>
    <submittedName>
        <fullName evidence="8">KLLA0C07040p</fullName>
    </submittedName>
</protein>
<comment type="subcellular location">
    <subcellularLocation>
        <location evidence="1">Membrane</location>
        <topology evidence="1">Multi-pass membrane protein</topology>
    </subcellularLocation>
</comment>
<feature type="transmembrane region" description="Helical" evidence="7">
    <location>
        <begin position="348"/>
        <end position="372"/>
    </location>
</feature>
<feature type="transmembrane region" description="Helical" evidence="7">
    <location>
        <begin position="75"/>
        <end position="93"/>
    </location>
</feature>
<dbReference type="InterPro" id="IPR052599">
    <property type="entry name" value="SLC43A_AATransporter"/>
</dbReference>
<dbReference type="KEGG" id="kla:KLLA0_C07040g"/>
<reference evidence="8 9" key="1">
    <citation type="journal article" date="2004" name="Nature">
        <title>Genome evolution in yeasts.</title>
        <authorList>
            <consortium name="Genolevures"/>
            <person name="Dujon B."/>
            <person name="Sherman D."/>
            <person name="Fischer G."/>
            <person name="Durrens P."/>
            <person name="Casaregola S."/>
            <person name="Lafontaine I."/>
            <person name="de Montigny J."/>
            <person name="Marck C."/>
            <person name="Neuveglise C."/>
            <person name="Talla E."/>
            <person name="Goffard N."/>
            <person name="Frangeul L."/>
            <person name="Aigle M."/>
            <person name="Anthouard V."/>
            <person name="Babour A."/>
            <person name="Barbe V."/>
            <person name="Barnay S."/>
            <person name="Blanchin S."/>
            <person name="Beckerich J.M."/>
            <person name="Beyne E."/>
            <person name="Bleykasten C."/>
            <person name="Boisrame A."/>
            <person name="Boyer J."/>
            <person name="Cattolico L."/>
            <person name="Confanioleri F."/>
            <person name="de Daruvar A."/>
            <person name="Despons L."/>
            <person name="Fabre E."/>
            <person name="Fairhead C."/>
            <person name="Ferry-Dumazet H."/>
            <person name="Groppi A."/>
            <person name="Hantraye F."/>
            <person name="Hennequin C."/>
            <person name="Jauniaux N."/>
            <person name="Joyet P."/>
            <person name="Kachouri R."/>
            <person name="Kerrest A."/>
            <person name="Koszul R."/>
            <person name="Lemaire M."/>
            <person name="Lesur I."/>
            <person name="Ma L."/>
            <person name="Muller H."/>
            <person name="Nicaud J.M."/>
            <person name="Nikolski M."/>
            <person name="Oztas S."/>
            <person name="Ozier-Kalogeropoulos O."/>
            <person name="Pellenz S."/>
            <person name="Potier S."/>
            <person name="Richard G.F."/>
            <person name="Straub M.L."/>
            <person name="Suleau A."/>
            <person name="Swennene D."/>
            <person name="Tekaia F."/>
            <person name="Wesolowski-Louvel M."/>
            <person name="Westhof E."/>
            <person name="Wirth B."/>
            <person name="Zeniou-Meyer M."/>
            <person name="Zivanovic I."/>
            <person name="Bolotin-Fukuhara M."/>
            <person name="Thierry A."/>
            <person name="Bouchier C."/>
            <person name="Caudron B."/>
            <person name="Scarpelli C."/>
            <person name="Gaillardin C."/>
            <person name="Weissenbach J."/>
            <person name="Wincker P."/>
            <person name="Souciet J.L."/>
        </authorList>
    </citation>
    <scope>NUCLEOTIDE SEQUENCE [LARGE SCALE GENOMIC DNA]</scope>
    <source>
        <strain evidence="9">ATCC 8585 / CBS 2359 / DSM 70799 / NBRC 1267 / NRRL Y-1140 / WM37</strain>
    </source>
</reference>
<feature type="transmembrane region" description="Helical" evidence="7">
    <location>
        <begin position="310"/>
        <end position="328"/>
    </location>
</feature>
<dbReference type="Proteomes" id="UP000000598">
    <property type="component" value="Chromosome C"/>
</dbReference>
<feature type="transmembrane region" description="Helical" evidence="7">
    <location>
        <begin position="160"/>
        <end position="182"/>
    </location>
</feature>
<feature type="transmembrane region" description="Helical" evidence="7">
    <location>
        <begin position="379"/>
        <end position="398"/>
    </location>
</feature>
<feature type="transmembrane region" description="Helical" evidence="7">
    <location>
        <begin position="404"/>
        <end position="422"/>
    </location>
</feature>
<keyword evidence="5 7" id="KW-1133">Transmembrane helix</keyword>
<keyword evidence="3" id="KW-0813">Transport</keyword>
<dbReference type="eggNOG" id="ENOG502QRYG">
    <property type="taxonomic scope" value="Eukaryota"/>
</dbReference>
<feature type="transmembrane region" description="Helical" evidence="7">
    <location>
        <begin position="12"/>
        <end position="36"/>
    </location>
</feature>
<evidence type="ECO:0000313" key="9">
    <source>
        <dbReference type="Proteomes" id="UP000000598"/>
    </source>
</evidence>
<dbReference type="AlphaFoldDB" id="Q6CU77"/>
<dbReference type="InterPro" id="IPR036259">
    <property type="entry name" value="MFS_trans_sf"/>
</dbReference>
<dbReference type="GO" id="GO:0000329">
    <property type="term" value="C:fungal-type vacuole membrane"/>
    <property type="evidence" value="ECO:0007669"/>
    <property type="project" value="TreeGrafter"/>
</dbReference>
<evidence type="ECO:0000256" key="4">
    <source>
        <dbReference type="ARBA" id="ARBA00022692"/>
    </source>
</evidence>
<dbReference type="FunCoup" id="Q6CU77">
    <property type="interactions" value="65"/>
</dbReference>
<feature type="transmembrane region" description="Helical" evidence="7">
    <location>
        <begin position="131"/>
        <end position="153"/>
    </location>
</feature>
<dbReference type="PaxDb" id="284590-Q6CU77"/>
<dbReference type="SUPFAM" id="SSF103473">
    <property type="entry name" value="MFS general substrate transporter"/>
    <property type="match status" value="1"/>
</dbReference>
<evidence type="ECO:0000256" key="7">
    <source>
        <dbReference type="SAM" id="Phobius"/>
    </source>
</evidence>
<evidence type="ECO:0000256" key="3">
    <source>
        <dbReference type="ARBA" id="ARBA00022448"/>
    </source>
</evidence>
<keyword evidence="4 7" id="KW-0812">Transmembrane</keyword>
<dbReference type="PANTHER" id="PTHR20772">
    <property type="entry name" value="PROTEIN FMP42"/>
    <property type="match status" value="1"/>
</dbReference>